<gene>
    <name evidence="1" type="ORF">RPERSI_LOCUS25990</name>
</gene>
<evidence type="ECO:0000313" key="1">
    <source>
        <dbReference type="EMBL" id="CAG8823271.1"/>
    </source>
</evidence>
<keyword evidence="2" id="KW-1185">Reference proteome</keyword>
<sequence>MYNVTGVRPLFVDHSGYVILILDDRGSMFRWVKMSHDFDYLGNSLRE</sequence>
<comment type="caution">
    <text evidence="1">The sequence shown here is derived from an EMBL/GenBank/DDBJ whole genome shotgun (WGS) entry which is preliminary data.</text>
</comment>
<dbReference type="Proteomes" id="UP000789920">
    <property type="component" value="Unassembled WGS sequence"/>
</dbReference>
<organism evidence="1 2">
    <name type="scientific">Racocetra persica</name>
    <dbReference type="NCBI Taxonomy" id="160502"/>
    <lineage>
        <taxon>Eukaryota</taxon>
        <taxon>Fungi</taxon>
        <taxon>Fungi incertae sedis</taxon>
        <taxon>Mucoromycota</taxon>
        <taxon>Glomeromycotina</taxon>
        <taxon>Glomeromycetes</taxon>
        <taxon>Diversisporales</taxon>
        <taxon>Gigasporaceae</taxon>
        <taxon>Racocetra</taxon>
    </lineage>
</organism>
<evidence type="ECO:0000313" key="2">
    <source>
        <dbReference type="Proteomes" id="UP000789920"/>
    </source>
</evidence>
<accession>A0ACA9S3E3</accession>
<feature type="non-terminal residue" evidence="1">
    <location>
        <position position="47"/>
    </location>
</feature>
<protein>
    <submittedName>
        <fullName evidence="1">29386_t:CDS:1</fullName>
    </submittedName>
</protein>
<proteinExistence type="predicted"/>
<dbReference type="EMBL" id="CAJVQC010087340">
    <property type="protein sequence ID" value="CAG8823271.1"/>
    <property type="molecule type" value="Genomic_DNA"/>
</dbReference>
<reference evidence="1" key="1">
    <citation type="submission" date="2021-06" db="EMBL/GenBank/DDBJ databases">
        <authorList>
            <person name="Kallberg Y."/>
            <person name="Tangrot J."/>
            <person name="Rosling A."/>
        </authorList>
    </citation>
    <scope>NUCLEOTIDE SEQUENCE</scope>
    <source>
        <strain evidence="1">MA461A</strain>
    </source>
</reference>
<name>A0ACA9S3E3_9GLOM</name>